<dbReference type="EMBL" id="JAATEO010000018">
    <property type="protein sequence ID" value="NJP33730.1"/>
    <property type="molecule type" value="Genomic_DNA"/>
</dbReference>
<reference evidence="1 2" key="1">
    <citation type="submission" date="2020-03" db="EMBL/GenBank/DDBJ databases">
        <title>WGS of actinomycetes isolated from Thailand.</title>
        <authorList>
            <person name="Thawai C."/>
        </authorList>
    </citation>
    <scope>NUCLEOTIDE SEQUENCE [LARGE SCALE GENOMIC DNA]</scope>
    <source>
        <strain evidence="1 2">HSS6-12</strain>
    </source>
</reference>
<organism evidence="1 2">
    <name type="scientific">Micromonospora thermarum</name>
    <dbReference type="NCBI Taxonomy" id="2720024"/>
    <lineage>
        <taxon>Bacteria</taxon>
        <taxon>Bacillati</taxon>
        <taxon>Actinomycetota</taxon>
        <taxon>Actinomycetes</taxon>
        <taxon>Micromonosporales</taxon>
        <taxon>Micromonosporaceae</taxon>
        <taxon>Micromonospora</taxon>
    </lineage>
</organism>
<proteinExistence type="predicted"/>
<name>A0ABX0Z7A1_9ACTN</name>
<comment type="caution">
    <text evidence="1">The sequence shown here is derived from an EMBL/GenBank/DDBJ whole genome shotgun (WGS) entry which is preliminary data.</text>
</comment>
<dbReference type="RefSeq" id="WP_168002099.1">
    <property type="nucleotide sequence ID" value="NZ_JAATEO010000018.1"/>
</dbReference>
<dbReference type="Proteomes" id="UP000783871">
    <property type="component" value="Unassembled WGS sequence"/>
</dbReference>
<evidence type="ECO:0000313" key="2">
    <source>
        <dbReference type="Proteomes" id="UP000783871"/>
    </source>
</evidence>
<keyword evidence="2" id="KW-1185">Reference proteome</keyword>
<accession>A0ABX0Z7A1</accession>
<gene>
    <name evidence="1" type="ORF">HCJ94_17500</name>
</gene>
<sequence length="124" mass="13955">MADQPFREAAQRAYRRLNNDYIRMQVASDSARSHGWWRNLVEHGPWAGHSGRTAPPSPEAIPGIAKLFRVTEDQVREMIAADWYGVQPDVNVSPRALQLAQALDELDEADMALAEGLIRRLATF</sequence>
<protein>
    <submittedName>
        <fullName evidence="1">Uncharacterized protein</fullName>
    </submittedName>
</protein>
<evidence type="ECO:0000313" key="1">
    <source>
        <dbReference type="EMBL" id="NJP33730.1"/>
    </source>
</evidence>